<dbReference type="Gene3D" id="3.40.50.720">
    <property type="entry name" value="NAD(P)-binding Rossmann-like Domain"/>
    <property type="match status" value="1"/>
</dbReference>
<evidence type="ECO:0000313" key="3">
    <source>
        <dbReference type="Proteomes" id="UP000006659"/>
    </source>
</evidence>
<dbReference type="Proteomes" id="UP000006659">
    <property type="component" value="Chromosome"/>
</dbReference>
<dbReference type="InterPro" id="IPR016040">
    <property type="entry name" value="NAD(P)-bd_dom"/>
</dbReference>
<name>G0HDK4_CORVD</name>
<dbReference type="PANTHER" id="PTHR48079:SF6">
    <property type="entry name" value="NAD(P)-BINDING DOMAIN-CONTAINING PROTEIN-RELATED"/>
    <property type="match status" value="1"/>
</dbReference>
<dbReference type="RefSeq" id="WP_014009203.1">
    <property type="nucleotide sequence ID" value="NC_015859.1"/>
</dbReference>
<dbReference type="Pfam" id="PF13460">
    <property type="entry name" value="NAD_binding_10"/>
    <property type="match status" value="1"/>
</dbReference>
<accession>G0HDK4</accession>
<dbReference type="STRING" id="858619.CVAR_0660"/>
<proteinExistence type="predicted"/>
<dbReference type="eggNOG" id="COG0702">
    <property type="taxonomic scope" value="Bacteria"/>
</dbReference>
<dbReference type="InterPro" id="IPR036291">
    <property type="entry name" value="NAD(P)-bd_dom_sf"/>
</dbReference>
<reference evidence="2 3" key="1">
    <citation type="journal article" date="2011" name="BMC Genomics">
        <title>Complete genome sequence of Corynebacterium variabile DSM 44702 isolated from the surface of smear-ripened cheeses and insights into cheese ripening and flavor generation.</title>
        <authorList>
            <person name="Schroeder J."/>
            <person name="Maus I."/>
            <person name="Trost E."/>
            <person name="Tauch A."/>
        </authorList>
    </citation>
    <scope>NUCLEOTIDE SEQUENCE [LARGE SCALE GENOMIC DNA]</scope>
    <source>
        <strain evidence="3">DSM 44702 / JCM 12073 / NCIMB 30131</strain>
    </source>
</reference>
<protein>
    <recommendedName>
        <fullName evidence="1">NAD(P)-binding domain-containing protein</fullName>
    </recommendedName>
</protein>
<dbReference type="HOGENOM" id="CLU_007383_6_11_11"/>
<dbReference type="Pfam" id="PF11066">
    <property type="entry name" value="DUF2867"/>
    <property type="match status" value="1"/>
</dbReference>
<dbReference type="AlphaFoldDB" id="G0HDK4"/>
<dbReference type="EMBL" id="CP002917">
    <property type="protein sequence ID" value="AEK36013.1"/>
    <property type="molecule type" value="Genomic_DNA"/>
</dbReference>
<dbReference type="SUPFAM" id="SSF51735">
    <property type="entry name" value="NAD(P)-binding Rossmann-fold domains"/>
    <property type="match status" value="1"/>
</dbReference>
<evidence type="ECO:0000313" key="2">
    <source>
        <dbReference type="EMBL" id="AEK36013.1"/>
    </source>
</evidence>
<dbReference type="InterPro" id="IPR021295">
    <property type="entry name" value="DUF2867"/>
</dbReference>
<sequence length="515" mass="56734">MRVLVTGASGYIGGRLVAELLDAGHSVRACSRNPDGLARFGWYHRVETSRVDLDDPSTLPAAVEGMDVIYYLVHSMGSGDSRFEDSERSAAEHLTEAAAAAGVRRIVYLSGLHPPVEDLSTLSQHMRSRERVARILLEGEVPAVVFRAATIIGSGSASFEIIRHLTERLPVMTAPQWINNHIEPLSVRDVLYYLTAAAAVPALEGVNDAFDIGCGSVYRFSDLLRNYGRLRGLRRLIIALPIPLPMDQLSGGWISFVTPVPRSLAVPLAQSMAENAVTTDGHRVAGFIPDPPGGLADYETAVRRALQREEDGNVPTSWDTSWQDRVSHRQVSDELPTDPDWAGQTVYSDSRVAYTDAPVEDVWRIVESVGGHNGWYSTPSLWNIRGILDRLVGGPGLGGRRDPLRLAAGDRVDWWRVERIERPNVLVLRAEMKVSGRAWLVMRVDTAETGGSAGMTRYRQDAVFLPRGLKGRAYWWMVAPFHRAIFPLMKRNILSAASETPGRGPDRGSIHTDGH</sequence>
<dbReference type="SUPFAM" id="SSF55961">
    <property type="entry name" value="Bet v1-like"/>
    <property type="match status" value="1"/>
</dbReference>
<dbReference type="GO" id="GO:0004029">
    <property type="term" value="F:aldehyde dehydrogenase (NAD+) activity"/>
    <property type="evidence" value="ECO:0007669"/>
    <property type="project" value="TreeGrafter"/>
</dbReference>
<dbReference type="InterPro" id="IPR051783">
    <property type="entry name" value="NAD(P)-dependent_oxidoreduct"/>
</dbReference>
<dbReference type="KEGG" id="cva:CVAR_0660"/>
<organism evidence="2 3">
    <name type="scientific">Corynebacterium variabile (strain DSM 44702 / CIP 107183 / JCM 12073 / NCIMB 30131)</name>
    <name type="common">Corynebacterium mooreparkense</name>
    <dbReference type="NCBI Taxonomy" id="858619"/>
    <lineage>
        <taxon>Bacteria</taxon>
        <taxon>Bacillati</taxon>
        <taxon>Actinomycetota</taxon>
        <taxon>Actinomycetes</taxon>
        <taxon>Mycobacteriales</taxon>
        <taxon>Corynebacteriaceae</taxon>
        <taxon>Corynebacterium</taxon>
    </lineage>
</organism>
<feature type="domain" description="NAD(P)-binding" evidence="1">
    <location>
        <begin position="7"/>
        <end position="113"/>
    </location>
</feature>
<evidence type="ECO:0000259" key="1">
    <source>
        <dbReference type="Pfam" id="PF13460"/>
    </source>
</evidence>
<gene>
    <name evidence="2" type="ordered locus">CVAR_0660</name>
</gene>
<dbReference type="GO" id="GO:0005737">
    <property type="term" value="C:cytoplasm"/>
    <property type="evidence" value="ECO:0007669"/>
    <property type="project" value="TreeGrafter"/>
</dbReference>
<dbReference type="PANTHER" id="PTHR48079">
    <property type="entry name" value="PROTEIN YEEZ"/>
    <property type="match status" value="1"/>
</dbReference>